<reference evidence="1 2" key="1">
    <citation type="submission" date="2015-07" db="EMBL/GenBank/DDBJ databases">
        <title>Isolation and Genomic Characterization of a Novel Halophilic Metal-Reducing Deltaproteobacterium from the Deep Subsurface.</title>
        <authorList>
            <person name="Badalamenti J.P."/>
            <person name="Summers Z.M."/>
            <person name="Gralnick J.A."/>
            <person name="Bond D.R."/>
        </authorList>
    </citation>
    <scope>NUCLEOTIDE SEQUENCE [LARGE SCALE GENOMIC DNA]</scope>
    <source>
        <strain evidence="1 2">WTL</strain>
    </source>
</reference>
<dbReference type="KEGG" id="des:DSOUD_3440"/>
<dbReference type="InterPro" id="IPR036515">
    <property type="entry name" value="Transposase_17_sf"/>
</dbReference>
<evidence type="ECO:0000313" key="2">
    <source>
        <dbReference type="Proteomes" id="UP000057158"/>
    </source>
</evidence>
<organism evidence="1 2">
    <name type="scientific">Desulfuromonas soudanensis</name>
    <dbReference type="NCBI Taxonomy" id="1603606"/>
    <lineage>
        <taxon>Bacteria</taxon>
        <taxon>Pseudomonadati</taxon>
        <taxon>Thermodesulfobacteriota</taxon>
        <taxon>Desulfuromonadia</taxon>
        <taxon>Desulfuromonadales</taxon>
        <taxon>Desulfuromonadaceae</taxon>
        <taxon>Desulfuromonas</taxon>
    </lineage>
</organism>
<accession>A0A0M4DL93</accession>
<dbReference type="GO" id="GO:0006313">
    <property type="term" value="P:DNA transposition"/>
    <property type="evidence" value="ECO:0007669"/>
    <property type="project" value="InterPro"/>
</dbReference>
<dbReference type="STRING" id="1603606.DSOUD_3440"/>
<dbReference type="PANTHER" id="PTHR34322:SF2">
    <property type="entry name" value="TRANSPOSASE IS200-LIKE DOMAIN-CONTAINING PROTEIN"/>
    <property type="match status" value="1"/>
</dbReference>
<dbReference type="GO" id="GO:0004803">
    <property type="term" value="F:transposase activity"/>
    <property type="evidence" value="ECO:0007669"/>
    <property type="project" value="InterPro"/>
</dbReference>
<dbReference type="EMBL" id="CP010802">
    <property type="protein sequence ID" value="ALC18157.1"/>
    <property type="molecule type" value="Genomic_DNA"/>
</dbReference>
<name>A0A0M4DL93_9BACT</name>
<dbReference type="Proteomes" id="UP000057158">
    <property type="component" value="Chromosome"/>
</dbReference>
<dbReference type="PATRIC" id="fig|1603606.3.peg.3701"/>
<dbReference type="Gene3D" id="3.30.70.1290">
    <property type="entry name" value="Transposase IS200-like"/>
    <property type="match status" value="1"/>
</dbReference>
<dbReference type="PANTHER" id="PTHR34322">
    <property type="entry name" value="TRANSPOSASE, Y1_TNP DOMAIN-CONTAINING"/>
    <property type="match status" value="1"/>
</dbReference>
<evidence type="ECO:0008006" key="3">
    <source>
        <dbReference type="Google" id="ProtNLM"/>
    </source>
</evidence>
<dbReference type="SUPFAM" id="SSF143422">
    <property type="entry name" value="Transposase IS200-like"/>
    <property type="match status" value="1"/>
</dbReference>
<evidence type="ECO:0000313" key="1">
    <source>
        <dbReference type="EMBL" id="ALC18157.1"/>
    </source>
</evidence>
<dbReference type="GO" id="GO:0003677">
    <property type="term" value="F:DNA binding"/>
    <property type="evidence" value="ECO:0007669"/>
    <property type="project" value="InterPro"/>
</dbReference>
<sequence length="159" mass="17510">MQWLMTSHVRRYHRHHGTSGHLWQGRFKSFIVRDDDHLLTVARYVEGNPVQAGMVVSARDWPWSSHRENLTICPGTGSVSAVPVPFETTAQAVPVPLGKTVVEGQAPSEPVPGGKVTDTGLLKLPSDWAEYVDTPLTGRELSRLKLSLHRQVPFGGLGL</sequence>
<keyword evidence="2" id="KW-1185">Reference proteome</keyword>
<dbReference type="AlphaFoldDB" id="A0A0M4DL93"/>
<gene>
    <name evidence="1" type="ORF">DSOUD_3440</name>
</gene>
<proteinExistence type="predicted"/>
<protein>
    <recommendedName>
        <fullName evidence="3">Transposase</fullName>
    </recommendedName>
</protein>